<dbReference type="Gene3D" id="1.50.10.10">
    <property type="match status" value="1"/>
</dbReference>
<comment type="similarity">
    <text evidence="3 9">Belongs to the glycosyl hydrolase 47 family.</text>
</comment>
<evidence type="ECO:0000256" key="5">
    <source>
        <dbReference type="ARBA" id="ARBA00023157"/>
    </source>
</evidence>
<evidence type="ECO:0000256" key="6">
    <source>
        <dbReference type="PIRSR" id="PIRSR601382-1"/>
    </source>
</evidence>
<keyword evidence="10" id="KW-0812">Transmembrane</keyword>
<feature type="disulfide bond" evidence="8">
    <location>
        <begin position="394"/>
        <end position="423"/>
    </location>
</feature>
<dbReference type="GO" id="GO:0005975">
    <property type="term" value="P:carbohydrate metabolic process"/>
    <property type="evidence" value="ECO:0007669"/>
    <property type="project" value="InterPro"/>
</dbReference>
<evidence type="ECO:0000256" key="2">
    <source>
        <dbReference type="ARBA" id="ARBA00004922"/>
    </source>
</evidence>
<keyword evidence="7" id="KW-0479">Metal-binding</keyword>
<feature type="transmembrane region" description="Helical" evidence="10">
    <location>
        <begin position="7"/>
        <end position="24"/>
    </location>
</feature>
<reference evidence="11 12" key="1">
    <citation type="journal article" date="2020" name="Microbiol. Resour. Announc.">
        <title>Draft Genome Sequence of a Cladosporium Species Isolated from the Mesophotic Ascidian Didemnum maculosum.</title>
        <authorList>
            <person name="Gioti A."/>
            <person name="Siaperas R."/>
            <person name="Nikolaivits E."/>
            <person name="Le Goff G."/>
            <person name="Ouazzani J."/>
            <person name="Kotoulas G."/>
            <person name="Topakas E."/>
        </authorList>
    </citation>
    <scope>NUCLEOTIDE SEQUENCE [LARGE SCALE GENOMIC DNA]</scope>
    <source>
        <strain evidence="11 12">TM138-S3</strain>
    </source>
</reference>
<keyword evidence="5 8" id="KW-1015">Disulfide bond</keyword>
<evidence type="ECO:0000256" key="7">
    <source>
        <dbReference type="PIRSR" id="PIRSR601382-2"/>
    </source>
</evidence>
<comment type="pathway">
    <text evidence="2">Protein modification; protein glycosylation.</text>
</comment>
<dbReference type="GO" id="GO:0016020">
    <property type="term" value="C:membrane"/>
    <property type="evidence" value="ECO:0007669"/>
    <property type="project" value="InterPro"/>
</dbReference>
<evidence type="ECO:0000313" key="12">
    <source>
        <dbReference type="Proteomes" id="UP000803884"/>
    </source>
</evidence>
<keyword evidence="4 9" id="KW-0378">Hydrolase</keyword>
<keyword evidence="10" id="KW-1133">Transmembrane helix</keyword>
<dbReference type="RefSeq" id="XP_069230753.1">
    <property type="nucleotide sequence ID" value="XM_069372054.1"/>
</dbReference>
<keyword evidence="12" id="KW-1185">Reference proteome</keyword>
<protein>
    <recommendedName>
        <fullName evidence="9">alpha-1,2-Mannosidase</fullName>
        <ecNumber evidence="9">3.2.1.-</ecNumber>
    </recommendedName>
</protein>
<accession>A0AB34KRE3</accession>
<dbReference type="InterPro" id="IPR001382">
    <property type="entry name" value="Glyco_hydro_47"/>
</dbReference>
<sequence>MFSVQRYVLYLALAACALFTISYFRTDFLSSRYNAHISAGQLGSKPQHLAVNPGGGPFQWRTVLTNYPAKSLTPLPTAKPLKLPKVQHEFLPETQEHASKRKERQAAVRSTFERSWKAYRQHAWMHDELAPISGSTKDGFGGWAASLVDNLDNLWIMGFKTEFESALSAAMSIDLGSATIDSVNVFETTIRHLGGFLSAYDLSEDERCLHKAIEFGDMLYKAFDTPNRMPVTRWRLQDAMTSRSIADNVVLVAELGSFTMEFTRLSMLTGDPKWYDAVDRITRLFAEQQSRTHLPGMWPVVVDARTPDLTKDTWFTLGAMADSVYEYFPKMQGLLGGVEAVYRKLYEGSMAAAIKHTLYRPMVPDEADILIAGGARAQASTGPVLDARGEHLVCFAGGMFALGGKIFDMPEHVEIGRKLTDGCIWSYRALPLGVMPEVFQMIPCEDRASCKWNETMWREEVSKHQPMGMPFDRYIKEHARLPKGFAQISDPRYILRPEAIESVFILYRITGEQKYQDAAWDMFTAIIKSSETKLANAALADITYTQEQLDRDNVNIKMDSMESFWMAETLKYFYLIFSDSSVVSLDEWVFNTEAHPFRRNVAL</sequence>
<dbReference type="GO" id="GO:0005509">
    <property type="term" value="F:calcium ion binding"/>
    <property type="evidence" value="ECO:0007669"/>
    <property type="project" value="InterPro"/>
</dbReference>
<dbReference type="GO" id="GO:0036503">
    <property type="term" value="P:ERAD pathway"/>
    <property type="evidence" value="ECO:0007669"/>
    <property type="project" value="UniProtKB-ARBA"/>
</dbReference>
<dbReference type="AlphaFoldDB" id="A0AB34KRE3"/>
<evidence type="ECO:0000256" key="3">
    <source>
        <dbReference type="ARBA" id="ARBA00007658"/>
    </source>
</evidence>
<dbReference type="GO" id="GO:0005783">
    <property type="term" value="C:endoplasmic reticulum"/>
    <property type="evidence" value="ECO:0007669"/>
    <property type="project" value="TreeGrafter"/>
</dbReference>
<proteinExistence type="inferred from homology"/>
<dbReference type="Proteomes" id="UP000803884">
    <property type="component" value="Unassembled WGS sequence"/>
</dbReference>
<comment type="cofactor">
    <cofactor evidence="1 7">
        <name>Ca(2+)</name>
        <dbReference type="ChEBI" id="CHEBI:29108"/>
    </cofactor>
</comment>
<organism evidence="11 12">
    <name type="scientific">Cladosporium halotolerans</name>
    <dbReference type="NCBI Taxonomy" id="1052096"/>
    <lineage>
        <taxon>Eukaryota</taxon>
        <taxon>Fungi</taxon>
        <taxon>Dikarya</taxon>
        <taxon>Ascomycota</taxon>
        <taxon>Pezizomycotina</taxon>
        <taxon>Dothideomycetes</taxon>
        <taxon>Dothideomycetidae</taxon>
        <taxon>Cladosporiales</taxon>
        <taxon>Cladosporiaceae</taxon>
        <taxon>Cladosporium</taxon>
    </lineage>
</organism>
<evidence type="ECO:0000256" key="10">
    <source>
        <dbReference type="SAM" id="Phobius"/>
    </source>
</evidence>
<name>A0AB34KRE3_9PEZI</name>
<keyword evidence="9" id="KW-0326">Glycosidase</keyword>
<feature type="binding site" evidence="7">
    <location>
        <position position="592"/>
    </location>
    <ligand>
        <name>Ca(2+)</name>
        <dbReference type="ChEBI" id="CHEBI:29108"/>
    </ligand>
</feature>
<dbReference type="Pfam" id="PF01532">
    <property type="entry name" value="Glyco_hydro_47"/>
    <property type="match status" value="1"/>
</dbReference>
<evidence type="ECO:0000256" key="4">
    <source>
        <dbReference type="ARBA" id="ARBA00022801"/>
    </source>
</evidence>
<dbReference type="InterPro" id="IPR012341">
    <property type="entry name" value="6hp_glycosidase-like_sf"/>
</dbReference>
<feature type="active site" evidence="6">
    <location>
        <position position="498"/>
    </location>
</feature>
<dbReference type="GeneID" id="96004892"/>
<dbReference type="GO" id="GO:0004571">
    <property type="term" value="F:mannosyl-oligosaccharide 1,2-alpha-mannosidase activity"/>
    <property type="evidence" value="ECO:0007669"/>
    <property type="project" value="InterPro"/>
</dbReference>
<keyword evidence="10" id="KW-0472">Membrane</keyword>
<dbReference type="InterPro" id="IPR050749">
    <property type="entry name" value="Glycosyl_Hydrolase_47"/>
</dbReference>
<dbReference type="InterPro" id="IPR036026">
    <property type="entry name" value="Seven-hairpin_glycosidases"/>
</dbReference>
<evidence type="ECO:0000256" key="9">
    <source>
        <dbReference type="RuleBase" id="RU361193"/>
    </source>
</evidence>
<evidence type="ECO:0000313" key="11">
    <source>
        <dbReference type="EMBL" id="KAL1587648.1"/>
    </source>
</evidence>
<feature type="active site" description="Proton donor" evidence="6">
    <location>
        <position position="437"/>
    </location>
</feature>
<dbReference type="PANTHER" id="PTHR11742:SF89">
    <property type="entry name" value="ALPHA-1,2-MANNOSIDASE"/>
    <property type="match status" value="1"/>
</dbReference>
<comment type="caution">
    <text evidence="11">The sequence shown here is derived from an EMBL/GenBank/DDBJ whole genome shotgun (WGS) entry which is preliminary data.</text>
</comment>
<feature type="active site" description="Proton donor" evidence="6">
    <location>
        <position position="187"/>
    </location>
</feature>
<dbReference type="EC" id="3.2.1.-" evidence="9"/>
<dbReference type="EMBL" id="JAAQHG020000009">
    <property type="protein sequence ID" value="KAL1587648.1"/>
    <property type="molecule type" value="Genomic_DNA"/>
</dbReference>
<evidence type="ECO:0000256" key="8">
    <source>
        <dbReference type="PIRSR" id="PIRSR601382-3"/>
    </source>
</evidence>
<dbReference type="PANTHER" id="PTHR11742">
    <property type="entry name" value="MANNOSYL-OLIGOSACCHARIDE ALPHA-1,2-MANNOSIDASE-RELATED"/>
    <property type="match status" value="1"/>
</dbReference>
<dbReference type="FunFam" id="1.50.10.10:FF:000037">
    <property type="entry name" value="alpha-1,2-Mannosidase"/>
    <property type="match status" value="1"/>
</dbReference>
<keyword evidence="7" id="KW-0106">Calcium</keyword>
<feature type="active site" evidence="6">
    <location>
        <position position="322"/>
    </location>
</feature>
<gene>
    <name evidence="11" type="ORF">WHR41_03448</name>
</gene>
<dbReference type="SUPFAM" id="SSF48225">
    <property type="entry name" value="Seven-hairpin glycosidases"/>
    <property type="match status" value="1"/>
</dbReference>
<dbReference type="PRINTS" id="PR00747">
    <property type="entry name" value="GLYHDRLASE47"/>
</dbReference>
<evidence type="ECO:0000256" key="1">
    <source>
        <dbReference type="ARBA" id="ARBA00001913"/>
    </source>
</evidence>